<dbReference type="Proteomes" id="UP000176705">
    <property type="component" value="Unassembled WGS sequence"/>
</dbReference>
<evidence type="ECO:0000313" key="2">
    <source>
        <dbReference type="EMBL" id="OHA09445.1"/>
    </source>
</evidence>
<evidence type="ECO:0000313" key="3">
    <source>
        <dbReference type="Proteomes" id="UP000176705"/>
    </source>
</evidence>
<accession>A0A1G2LCS8</accession>
<sequence>MNKDIVIVILVIMFLASIGGGFYFARRGPILVGSEPSKEICDILPLYTGASESSGGFGPSPYIAQDICRVVFASEKSDPAICDKVKIADVKGGCYGMLAVKLGESDLCAKAPADARDRCYSEAANKLGAEACENIRSADQRDNCLANAAGRLGDSSLCTKITGVNQRDSCYFNTASRNPAFCNEITNPQMRQDCQRNYGR</sequence>
<proteinExistence type="predicted"/>
<feature type="transmembrane region" description="Helical" evidence="1">
    <location>
        <begin position="6"/>
        <end position="25"/>
    </location>
</feature>
<comment type="caution">
    <text evidence="2">The sequence shown here is derived from an EMBL/GenBank/DDBJ whole genome shotgun (WGS) entry which is preliminary data.</text>
</comment>
<dbReference type="EMBL" id="MHQS01000002">
    <property type="protein sequence ID" value="OHA09445.1"/>
    <property type="molecule type" value="Genomic_DNA"/>
</dbReference>
<dbReference type="STRING" id="1802280.A3B37_01950"/>
<organism evidence="2 3">
    <name type="scientific">Candidatus Sungbacteria bacterium RIFCSPLOWO2_01_FULL_59_16</name>
    <dbReference type="NCBI Taxonomy" id="1802280"/>
    <lineage>
        <taxon>Bacteria</taxon>
        <taxon>Candidatus Sungiibacteriota</taxon>
    </lineage>
</organism>
<reference evidence="2 3" key="1">
    <citation type="journal article" date="2016" name="Nat. Commun.">
        <title>Thousands of microbial genomes shed light on interconnected biogeochemical processes in an aquifer system.</title>
        <authorList>
            <person name="Anantharaman K."/>
            <person name="Brown C.T."/>
            <person name="Hug L.A."/>
            <person name="Sharon I."/>
            <person name="Castelle C.J."/>
            <person name="Probst A.J."/>
            <person name="Thomas B.C."/>
            <person name="Singh A."/>
            <person name="Wilkins M.J."/>
            <person name="Karaoz U."/>
            <person name="Brodie E.L."/>
            <person name="Williams K.H."/>
            <person name="Hubbard S.S."/>
            <person name="Banfield J.F."/>
        </authorList>
    </citation>
    <scope>NUCLEOTIDE SEQUENCE [LARGE SCALE GENOMIC DNA]</scope>
</reference>
<keyword evidence="1" id="KW-0472">Membrane</keyword>
<name>A0A1G2LCS8_9BACT</name>
<keyword evidence="1" id="KW-0812">Transmembrane</keyword>
<evidence type="ECO:0000256" key="1">
    <source>
        <dbReference type="SAM" id="Phobius"/>
    </source>
</evidence>
<keyword evidence="1" id="KW-1133">Transmembrane helix</keyword>
<gene>
    <name evidence="2" type="ORF">A3B37_01950</name>
</gene>
<protein>
    <submittedName>
        <fullName evidence="2">Uncharacterized protein</fullName>
    </submittedName>
</protein>
<dbReference type="AlphaFoldDB" id="A0A1G2LCS8"/>